<proteinExistence type="predicted"/>
<dbReference type="GO" id="GO:0000932">
    <property type="term" value="C:P-body"/>
    <property type="evidence" value="ECO:0007669"/>
    <property type="project" value="UniProtKB-SubCell"/>
</dbReference>
<dbReference type="GO" id="GO:0000290">
    <property type="term" value="P:deadenylation-dependent decapping of nuclear-transcribed mRNA"/>
    <property type="evidence" value="ECO:0007669"/>
    <property type="project" value="InterPro"/>
</dbReference>
<evidence type="ECO:0000256" key="2">
    <source>
        <dbReference type="ARBA" id="ARBA00022490"/>
    </source>
</evidence>
<organism evidence="4">
    <name type="scientific">Dunaliella tertiolecta</name>
    <name type="common">Green alga</name>
    <dbReference type="NCBI Taxonomy" id="3047"/>
    <lineage>
        <taxon>Eukaryota</taxon>
        <taxon>Viridiplantae</taxon>
        <taxon>Chlorophyta</taxon>
        <taxon>core chlorophytes</taxon>
        <taxon>Chlorophyceae</taxon>
        <taxon>CS clade</taxon>
        <taxon>Chlamydomonadales</taxon>
        <taxon>Dunaliellaceae</taxon>
        <taxon>Dunaliella</taxon>
    </lineage>
</organism>
<dbReference type="GO" id="GO:0033962">
    <property type="term" value="P:P-body assembly"/>
    <property type="evidence" value="ECO:0007669"/>
    <property type="project" value="TreeGrafter"/>
</dbReference>
<gene>
    <name evidence="4" type="ORF">DTER00134_LOCUS7317</name>
</gene>
<protein>
    <submittedName>
        <fullName evidence="4">Uncharacterized protein</fullName>
    </submittedName>
</protein>
<accession>A0A7S3QTL7</accession>
<name>A0A7S3QTL7_DUNTE</name>
<dbReference type="InterPro" id="IPR039900">
    <property type="entry name" value="Pat1-like"/>
</dbReference>
<reference evidence="4" key="1">
    <citation type="submission" date="2021-01" db="EMBL/GenBank/DDBJ databases">
        <authorList>
            <person name="Corre E."/>
            <person name="Pelletier E."/>
            <person name="Niang G."/>
            <person name="Scheremetjew M."/>
            <person name="Finn R."/>
            <person name="Kale V."/>
            <person name="Holt S."/>
            <person name="Cochrane G."/>
            <person name="Meng A."/>
            <person name="Brown T."/>
            <person name="Cohen L."/>
        </authorList>
    </citation>
    <scope>NUCLEOTIDE SEQUENCE</scope>
    <source>
        <strain evidence="4">CCMP1320</strain>
    </source>
</reference>
<evidence type="ECO:0000313" key="4">
    <source>
        <dbReference type="EMBL" id="CAE0492244.1"/>
    </source>
</evidence>
<feature type="region of interest" description="Disordered" evidence="3">
    <location>
        <begin position="100"/>
        <end position="172"/>
    </location>
</feature>
<dbReference type="PANTHER" id="PTHR21551:SF0">
    <property type="entry name" value="PROTEIN ASSOCIATED WITH TOPO II RELATED-1, ISOFORM A"/>
    <property type="match status" value="1"/>
</dbReference>
<dbReference type="PANTHER" id="PTHR21551">
    <property type="entry name" value="TOPOISOMERASE II-ASSOCIATED PROTEIN PAT1"/>
    <property type="match status" value="1"/>
</dbReference>
<dbReference type="EMBL" id="HBIP01012828">
    <property type="protein sequence ID" value="CAE0492244.1"/>
    <property type="molecule type" value="Transcribed_RNA"/>
</dbReference>
<keyword evidence="2" id="KW-0963">Cytoplasm</keyword>
<feature type="compositionally biased region" description="Low complexity" evidence="3">
    <location>
        <begin position="382"/>
        <end position="407"/>
    </location>
</feature>
<comment type="subcellular location">
    <subcellularLocation>
        <location evidence="1">Cytoplasm</location>
        <location evidence="1">P-body</location>
    </subcellularLocation>
</comment>
<evidence type="ECO:0000256" key="3">
    <source>
        <dbReference type="SAM" id="MobiDB-lite"/>
    </source>
</evidence>
<dbReference type="AlphaFoldDB" id="A0A7S3QTL7"/>
<feature type="region of interest" description="Disordered" evidence="3">
    <location>
        <begin position="381"/>
        <end position="407"/>
    </location>
</feature>
<dbReference type="GO" id="GO:0003723">
    <property type="term" value="F:RNA binding"/>
    <property type="evidence" value="ECO:0007669"/>
    <property type="project" value="TreeGrafter"/>
</dbReference>
<sequence>MLASKRCPPSCCAGRGSSRTHPQLPYCACLWPLRTGAAVLRQTRRRGCMMMMQAMSKGGPRPLIPPLVPPPGLGNLPPHLQAAAMEQHHMHAMMLARSGLTMPRPPIPPPHMQQQQQHPFRAPPHMPFSQQQHQQQHHHHQHPMQPPQRSLQPFGAQGGPRPPPAGWNGINNNRISRGRPVLGGELMSPQELGHIMQIMYAAVHSGIPYVEDYYYQAFVNKHANGANAPAFEPQALQDLSESVVRLDPSAGARFAALDGLGKFVLSNIRTPKVLMDLSPQAGGQEALGPGLAAKPLEQEPLLAARIMIEDCLHLMLDVDDIDRLFTAAAARAAARREGTSAAGAWDDGGVAATAASLPTDAASLRQRRGLLAAGLTSSLRLPASPDGSSQAAGPAAQGASSALQSSANGGGTGDGVLLRIMSLAKGRALVARALRTLLVPPVQYLAESGMRSSGQASRQLPPTAALGRFENGEFKLEPAEGARGMGAEADGVSAGAGIEDVGLMELEEEELQQGRPEPAHLLWGVLRTSPKLFNLPGGLSVGGGAGSGGGAHLAEEERAMLQATHRLAASLCHVLSQMTKPRQLADALTALSVGLQTSREVPYPLVHTAAAAEGAAASMNDPEGQQQQQQPWLGEVVRTLVARGQELGVDSHPTAGPTWRAGLLGLQASMLAHIQACLKRVESGGGTPHTLHAAAALACPSLMDTLACQLPSSSAEQLRSALQPLLSQTGQ</sequence>
<evidence type="ECO:0000256" key="1">
    <source>
        <dbReference type="ARBA" id="ARBA00004201"/>
    </source>
</evidence>